<evidence type="ECO:0000256" key="1">
    <source>
        <dbReference type="ARBA" id="ARBA00004127"/>
    </source>
</evidence>
<evidence type="ECO:0000256" key="7">
    <source>
        <dbReference type="SAM" id="Phobius"/>
    </source>
</evidence>
<dbReference type="PATRIC" id="fig|190650.5.peg.200"/>
<keyword evidence="3 7" id="KW-1133">Transmembrane helix</keyword>
<dbReference type="GO" id="GO:0008610">
    <property type="term" value="P:lipid biosynthetic process"/>
    <property type="evidence" value="ECO:0007669"/>
    <property type="project" value="InterPro"/>
</dbReference>
<dbReference type="PIR" id="B87274">
    <property type="entry name" value="B87274"/>
</dbReference>
<gene>
    <name evidence="9" type="ordered locus">CC_0203</name>
</gene>
<dbReference type="KEGG" id="ccr:CC_0203"/>
<dbReference type="EMBL" id="AE005673">
    <property type="protein sequence ID" value="AAK22190.1"/>
    <property type="molecule type" value="Genomic_DNA"/>
</dbReference>
<dbReference type="EnsemblBacteria" id="AAK22190">
    <property type="protein sequence ID" value="AAK22190"/>
    <property type="gene ID" value="CC_0203"/>
</dbReference>
<evidence type="ECO:0000313" key="9">
    <source>
        <dbReference type="EMBL" id="AAK22190.1"/>
    </source>
</evidence>
<evidence type="ECO:0000256" key="3">
    <source>
        <dbReference type="ARBA" id="ARBA00022989"/>
    </source>
</evidence>
<evidence type="ECO:0000313" key="10">
    <source>
        <dbReference type="Proteomes" id="UP000001816"/>
    </source>
</evidence>
<dbReference type="STRING" id="190650.CC_0203"/>
<evidence type="ECO:0000256" key="6">
    <source>
        <dbReference type="ARBA" id="ARBA00023136"/>
    </source>
</evidence>
<protein>
    <recommendedName>
        <fullName evidence="8">Fatty acid hydroxylase domain-containing protein</fullName>
    </recommendedName>
</protein>
<dbReference type="HOGENOM" id="CLU_069609_0_0_5"/>
<organism evidence="9 10">
    <name type="scientific">Caulobacter vibrioides (strain ATCC 19089 / CIP 103742 / CB 15)</name>
    <name type="common">Caulobacter crescentus</name>
    <dbReference type="NCBI Taxonomy" id="190650"/>
    <lineage>
        <taxon>Bacteria</taxon>
        <taxon>Pseudomonadati</taxon>
        <taxon>Pseudomonadota</taxon>
        <taxon>Alphaproteobacteria</taxon>
        <taxon>Caulobacterales</taxon>
        <taxon>Caulobacteraceae</taxon>
        <taxon>Caulobacter</taxon>
    </lineage>
</organism>
<keyword evidence="2 7" id="KW-0812">Transmembrane</keyword>
<dbReference type="PANTHER" id="PTHR21624">
    <property type="entry name" value="STEROL DESATURASE-RELATED PROTEIN"/>
    <property type="match status" value="1"/>
</dbReference>
<feature type="transmembrane region" description="Helical" evidence="7">
    <location>
        <begin position="229"/>
        <end position="248"/>
    </location>
</feature>
<sequence>MLRRVRFTRRPQGVSIAQPGFDFAAAGHRLAAPLLDTLLPLGSTFSLVSLICALLIAAGHVVLSRRARGRRTSARLLARALFPRKVWLNASSRLDLVFFVFNVWCAGLLLGAALLSGQAITKVLSGWLGANLGEGPLAATPWPIVAVVGTLAGFLAYELSYWVDHWLSHKVKFLWAFHKVHHTAEVLTPLTVYRVHPIESLKFANIAALATGGTGGVLAWAFGPAWHQPLIFGQNAIFLVFAMSVIHLQHSHAWMTFRPFGKWLLSPAHHQIHHSADPAHFGKNLGSCLAVWDRLFGTLHVPDKRPASLTFGAVATDPHSLTGGFATPFVEAFKGEPIPRAVPLPAE</sequence>
<evidence type="ECO:0000259" key="8">
    <source>
        <dbReference type="Pfam" id="PF04116"/>
    </source>
</evidence>
<keyword evidence="4" id="KW-0560">Oxidoreductase</keyword>
<dbReference type="GO" id="GO:0005506">
    <property type="term" value="F:iron ion binding"/>
    <property type="evidence" value="ECO:0007669"/>
    <property type="project" value="InterPro"/>
</dbReference>
<dbReference type="Proteomes" id="UP000001816">
    <property type="component" value="Chromosome"/>
</dbReference>
<dbReference type="GO" id="GO:0012505">
    <property type="term" value="C:endomembrane system"/>
    <property type="evidence" value="ECO:0007669"/>
    <property type="project" value="UniProtKB-SubCell"/>
</dbReference>
<dbReference type="BioCyc" id="CAULO:CC0203-MONOMER"/>
<dbReference type="AlphaFoldDB" id="Q9ABM4"/>
<accession>Q9ABM4</accession>
<feature type="transmembrane region" description="Helical" evidence="7">
    <location>
        <begin position="44"/>
        <end position="63"/>
    </location>
</feature>
<proteinExistence type="predicted"/>
<feature type="transmembrane region" description="Helical" evidence="7">
    <location>
        <begin position="94"/>
        <end position="120"/>
    </location>
</feature>
<evidence type="ECO:0000256" key="5">
    <source>
        <dbReference type="ARBA" id="ARBA00023098"/>
    </source>
</evidence>
<evidence type="ECO:0000256" key="4">
    <source>
        <dbReference type="ARBA" id="ARBA00023002"/>
    </source>
</evidence>
<dbReference type="PANTHER" id="PTHR21624:SF1">
    <property type="entry name" value="ALKYLGLYCEROL MONOOXYGENASE"/>
    <property type="match status" value="1"/>
</dbReference>
<reference evidence="9 10" key="1">
    <citation type="journal article" date="2001" name="Proc. Natl. Acad. Sci. U.S.A.">
        <title>Complete genome sequence of Caulobacter crescentus.</title>
        <authorList>
            <person name="Nierman W.C."/>
            <person name="Feldblyum T.V."/>
            <person name="Laub M.T."/>
            <person name="Paulsen I.T."/>
            <person name="Nelson K.E."/>
            <person name="Eisen J.A."/>
            <person name="Heidelberg J.F."/>
            <person name="Alley M.R."/>
            <person name="Ohta N."/>
            <person name="Maddock J.R."/>
            <person name="Potocka I."/>
            <person name="Nelson W.C."/>
            <person name="Newton A."/>
            <person name="Stephens C."/>
            <person name="Phadke N.D."/>
            <person name="Ely B."/>
            <person name="DeBoy R.T."/>
            <person name="Dodson R.J."/>
            <person name="Durkin A.S."/>
            <person name="Gwinn M.L."/>
            <person name="Haft D.H."/>
            <person name="Kolonay J.F."/>
            <person name="Smit J."/>
            <person name="Craven M.B."/>
            <person name="Khouri H."/>
            <person name="Shetty J."/>
            <person name="Berry K."/>
            <person name="Utterback T."/>
            <person name="Tran K."/>
            <person name="Wolf A."/>
            <person name="Vamathevan J."/>
            <person name="Ermolaeva M."/>
            <person name="White O."/>
            <person name="Salzberg S.L."/>
            <person name="Venter J.C."/>
            <person name="Shapiro L."/>
            <person name="Fraser C.M."/>
        </authorList>
    </citation>
    <scope>NUCLEOTIDE SEQUENCE [LARGE SCALE GENOMIC DNA]</scope>
    <source>
        <strain evidence="10">ATCC 19089 / CB15</strain>
    </source>
</reference>
<feature type="domain" description="Fatty acid hydroxylase" evidence="8">
    <location>
        <begin position="151"/>
        <end position="298"/>
    </location>
</feature>
<dbReference type="eggNOG" id="COG3000">
    <property type="taxonomic scope" value="Bacteria"/>
</dbReference>
<comment type="subcellular location">
    <subcellularLocation>
        <location evidence="1">Endomembrane system</location>
        <topology evidence="1">Multi-pass membrane protein</topology>
    </subcellularLocation>
</comment>
<dbReference type="GO" id="GO:0006643">
    <property type="term" value="P:membrane lipid metabolic process"/>
    <property type="evidence" value="ECO:0007669"/>
    <property type="project" value="TreeGrafter"/>
</dbReference>
<feature type="transmembrane region" description="Helical" evidence="7">
    <location>
        <begin position="140"/>
        <end position="163"/>
    </location>
</feature>
<evidence type="ECO:0000256" key="2">
    <source>
        <dbReference type="ARBA" id="ARBA00022692"/>
    </source>
</evidence>
<keyword evidence="10" id="KW-1185">Reference proteome</keyword>
<dbReference type="InterPro" id="IPR051689">
    <property type="entry name" value="Sterol_desaturase/TMEM195"/>
</dbReference>
<keyword evidence="6 7" id="KW-0472">Membrane</keyword>
<dbReference type="GO" id="GO:0016020">
    <property type="term" value="C:membrane"/>
    <property type="evidence" value="ECO:0007669"/>
    <property type="project" value="GOC"/>
</dbReference>
<feature type="transmembrane region" description="Helical" evidence="7">
    <location>
        <begin position="203"/>
        <end position="223"/>
    </location>
</feature>
<keyword evidence="5" id="KW-0443">Lipid metabolism</keyword>
<dbReference type="GO" id="GO:0050479">
    <property type="term" value="F:glyceryl-ether monooxygenase activity"/>
    <property type="evidence" value="ECO:0007669"/>
    <property type="project" value="TreeGrafter"/>
</dbReference>
<dbReference type="Pfam" id="PF04116">
    <property type="entry name" value="FA_hydroxylase"/>
    <property type="match status" value="1"/>
</dbReference>
<dbReference type="InterPro" id="IPR006694">
    <property type="entry name" value="Fatty_acid_hydroxylase"/>
</dbReference>
<name>Q9ABM4_CAUVC</name>